<name>A0AAV9S0X2_9TELE</name>
<gene>
    <name evidence="2" type="ORF">CRENBAI_010337</name>
</gene>
<proteinExistence type="predicted"/>
<keyword evidence="3" id="KW-1185">Reference proteome</keyword>
<feature type="compositionally biased region" description="Low complexity" evidence="1">
    <location>
        <begin position="82"/>
        <end position="91"/>
    </location>
</feature>
<dbReference type="Proteomes" id="UP001311232">
    <property type="component" value="Unassembled WGS sequence"/>
</dbReference>
<comment type="caution">
    <text evidence="2">The sequence shown here is derived from an EMBL/GenBank/DDBJ whole genome shotgun (WGS) entry which is preliminary data.</text>
</comment>
<protein>
    <submittedName>
        <fullName evidence="2">Uncharacterized protein</fullName>
    </submittedName>
</protein>
<reference evidence="2 3" key="1">
    <citation type="submission" date="2021-06" db="EMBL/GenBank/DDBJ databases">
        <authorList>
            <person name="Palmer J.M."/>
        </authorList>
    </citation>
    <scope>NUCLEOTIDE SEQUENCE [LARGE SCALE GENOMIC DNA]</scope>
    <source>
        <strain evidence="2 3">MEX-2019</strain>
        <tissue evidence="2">Muscle</tissue>
    </source>
</reference>
<accession>A0AAV9S0X2</accession>
<dbReference type="AlphaFoldDB" id="A0AAV9S0X2"/>
<evidence type="ECO:0000313" key="2">
    <source>
        <dbReference type="EMBL" id="KAK5614887.1"/>
    </source>
</evidence>
<evidence type="ECO:0000313" key="3">
    <source>
        <dbReference type="Proteomes" id="UP001311232"/>
    </source>
</evidence>
<organism evidence="2 3">
    <name type="scientific">Crenichthys baileyi</name>
    <name type="common">White River springfish</name>
    <dbReference type="NCBI Taxonomy" id="28760"/>
    <lineage>
        <taxon>Eukaryota</taxon>
        <taxon>Metazoa</taxon>
        <taxon>Chordata</taxon>
        <taxon>Craniata</taxon>
        <taxon>Vertebrata</taxon>
        <taxon>Euteleostomi</taxon>
        <taxon>Actinopterygii</taxon>
        <taxon>Neopterygii</taxon>
        <taxon>Teleostei</taxon>
        <taxon>Neoteleostei</taxon>
        <taxon>Acanthomorphata</taxon>
        <taxon>Ovalentaria</taxon>
        <taxon>Atherinomorphae</taxon>
        <taxon>Cyprinodontiformes</taxon>
        <taxon>Goodeidae</taxon>
        <taxon>Crenichthys</taxon>
    </lineage>
</organism>
<sequence length="112" mass="11571">MSVGDQGLEEAVFVARGFGPDGPQPPARGESLIQFVSKVGGVSCDLPCSPPSPGGIEFMKRRKIAANHPLCRANDTLQPALVPDGGSSVPDGDGGGEDGLSNDRVEVHHHCL</sequence>
<feature type="compositionally biased region" description="Basic and acidic residues" evidence="1">
    <location>
        <begin position="101"/>
        <end position="112"/>
    </location>
</feature>
<evidence type="ECO:0000256" key="1">
    <source>
        <dbReference type="SAM" id="MobiDB-lite"/>
    </source>
</evidence>
<feature type="region of interest" description="Disordered" evidence="1">
    <location>
        <begin position="76"/>
        <end position="112"/>
    </location>
</feature>
<dbReference type="EMBL" id="JAHHUM010001064">
    <property type="protein sequence ID" value="KAK5614887.1"/>
    <property type="molecule type" value="Genomic_DNA"/>
</dbReference>